<dbReference type="PROSITE" id="PS50110">
    <property type="entry name" value="RESPONSE_REGULATORY"/>
    <property type="match status" value="1"/>
</dbReference>
<dbReference type="SMART" id="SM00862">
    <property type="entry name" value="Trans_reg_C"/>
    <property type="match status" value="1"/>
</dbReference>
<name>A0A366I803_9FIRM</name>
<reference evidence="12 13" key="1">
    <citation type="submission" date="2018-06" db="EMBL/GenBank/DDBJ databases">
        <title>Genomic Encyclopedia of Type Strains, Phase IV (KMG-IV): sequencing the most valuable type-strain genomes for metagenomic binning, comparative biology and taxonomic classification.</title>
        <authorList>
            <person name="Goeker M."/>
        </authorList>
    </citation>
    <scope>NUCLEOTIDE SEQUENCE [LARGE SCALE GENOMIC DNA]</scope>
    <source>
        <strain evidence="12 13">DSM 22112</strain>
    </source>
</reference>
<dbReference type="Proteomes" id="UP000253490">
    <property type="component" value="Unassembled WGS sequence"/>
</dbReference>
<dbReference type="FunFam" id="3.40.50.2300:FF:000001">
    <property type="entry name" value="DNA-binding response regulator PhoB"/>
    <property type="match status" value="1"/>
</dbReference>
<comment type="function">
    <text evidence="7">May play the central regulatory role in sporulation. It may be an element of the effector pathway responsible for the activation of sporulation genes in response to nutritional stress. Spo0A may act in concert with spo0H (a sigma factor) to control the expression of some genes that are critical to the sporulation process.</text>
</comment>
<evidence type="ECO:0000259" key="11">
    <source>
        <dbReference type="PROSITE" id="PS51755"/>
    </source>
</evidence>
<evidence type="ECO:0000256" key="1">
    <source>
        <dbReference type="ARBA" id="ARBA00018672"/>
    </source>
</evidence>
<dbReference type="GO" id="GO:0000156">
    <property type="term" value="F:phosphorelay response regulator activity"/>
    <property type="evidence" value="ECO:0007669"/>
    <property type="project" value="TreeGrafter"/>
</dbReference>
<evidence type="ECO:0000313" key="13">
    <source>
        <dbReference type="Proteomes" id="UP000253490"/>
    </source>
</evidence>
<accession>A0A366I803</accession>
<dbReference type="InterPro" id="IPR036388">
    <property type="entry name" value="WH-like_DNA-bd_sf"/>
</dbReference>
<dbReference type="AlphaFoldDB" id="A0A366I803"/>
<proteinExistence type="predicted"/>
<keyword evidence="2 8" id="KW-0597">Phosphoprotein</keyword>
<dbReference type="GO" id="GO:0006355">
    <property type="term" value="P:regulation of DNA-templated transcription"/>
    <property type="evidence" value="ECO:0007669"/>
    <property type="project" value="InterPro"/>
</dbReference>
<evidence type="ECO:0000259" key="10">
    <source>
        <dbReference type="PROSITE" id="PS50110"/>
    </source>
</evidence>
<dbReference type="PANTHER" id="PTHR48111">
    <property type="entry name" value="REGULATOR OF RPOS"/>
    <property type="match status" value="1"/>
</dbReference>
<protein>
    <recommendedName>
        <fullName evidence="1">Stage 0 sporulation protein A homolog</fullName>
    </recommendedName>
</protein>
<evidence type="ECO:0000256" key="9">
    <source>
        <dbReference type="PROSITE-ProRule" id="PRU01091"/>
    </source>
</evidence>
<keyword evidence="4" id="KW-0805">Transcription regulation</keyword>
<dbReference type="CDD" id="cd17574">
    <property type="entry name" value="REC_OmpR"/>
    <property type="match status" value="1"/>
</dbReference>
<dbReference type="PROSITE" id="PS51755">
    <property type="entry name" value="OMPR_PHOB"/>
    <property type="match status" value="1"/>
</dbReference>
<dbReference type="EMBL" id="QNRX01000008">
    <property type="protein sequence ID" value="RBP64441.1"/>
    <property type="molecule type" value="Genomic_DNA"/>
</dbReference>
<feature type="domain" description="OmpR/PhoB-type" evidence="11">
    <location>
        <begin position="130"/>
        <end position="229"/>
    </location>
</feature>
<dbReference type="InterPro" id="IPR011006">
    <property type="entry name" value="CheY-like_superfamily"/>
</dbReference>
<dbReference type="InterPro" id="IPR039420">
    <property type="entry name" value="WalR-like"/>
</dbReference>
<keyword evidence="5 9" id="KW-0238">DNA-binding</keyword>
<dbReference type="PANTHER" id="PTHR48111:SF40">
    <property type="entry name" value="PHOSPHATE REGULON TRANSCRIPTIONAL REGULATORY PROTEIN PHOB"/>
    <property type="match status" value="1"/>
</dbReference>
<evidence type="ECO:0000313" key="12">
    <source>
        <dbReference type="EMBL" id="RBP64441.1"/>
    </source>
</evidence>
<dbReference type="GO" id="GO:0000976">
    <property type="term" value="F:transcription cis-regulatory region binding"/>
    <property type="evidence" value="ECO:0007669"/>
    <property type="project" value="TreeGrafter"/>
</dbReference>
<dbReference type="Pfam" id="PF00486">
    <property type="entry name" value="Trans_reg_C"/>
    <property type="match status" value="1"/>
</dbReference>
<dbReference type="FunFam" id="1.10.10.10:FF:000018">
    <property type="entry name" value="DNA-binding response regulator ResD"/>
    <property type="match status" value="1"/>
</dbReference>
<evidence type="ECO:0000256" key="7">
    <source>
        <dbReference type="ARBA" id="ARBA00024867"/>
    </source>
</evidence>
<dbReference type="GO" id="GO:0032993">
    <property type="term" value="C:protein-DNA complex"/>
    <property type="evidence" value="ECO:0007669"/>
    <property type="project" value="TreeGrafter"/>
</dbReference>
<dbReference type="SUPFAM" id="SSF46894">
    <property type="entry name" value="C-terminal effector domain of the bipartite response regulators"/>
    <property type="match status" value="1"/>
</dbReference>
<dbReference type="InterPro" id="IPR001789">
    <property type="entry name" value="Sig_transdc_resp-reg_receiver"/>
</dbReference>
<evidence type="ECO:0000256" key="2">
    <source>
        <dbReference type="ARBA" id="ARBA00022553"/>
    </source>
</evidence>
<evidence type="ECO:0000256" key="6">
    <source>
        <dbReference type="ARBA" id="ARBA00023163"/>
    </source>
</evidence>
<dbReference type="InterPro" id="IPR001867">
    <property type="entry name" value="OmpR/PhoB-type_DNA-bd"/>
</dbReference>
<dbReference type="SUPFAM" id="SSF52172">
    <property type="entry name" value="CheY-like"/>
    <property type="match status" value="1"/>
</dbReference>
<dbReference type="SMART" id="SM00448">
    <property type="entry name" value="REC"/>
    <property type="match status" value="1"/>
</dbReference>
<dbReference type="OrthoDB" id="1646152at2"/>
<evidence type="ECO:0000256" key="8">
    <source>
        <dbReference type="PROSITE-ProRule" id="PRU00169"/>
    </source>
</evidence>
<keyword evidence="3" id="KW-0902">Two-component regulatory system</keyword>
<dbReference type="InterPro" id="IPR016032">
    <property type="entry name" value="Sig_transdc_resp-reg_C-effctor"/>
</dbReference>
<gene>
    <name evidence="12" type="ORF">DES36_10856</name>
</gene>
<comment type="caution">
    <text evidence="12">The sequence shown here is derived from an EMBL/GenBank/DDBJ whole genome shotgun (WGS) entry which is preliminary data.</text>
</comment>
<dbReference type="Pfam" id="PF00072">
    <property type="entry name" value="Response_reg"/>
    <property type="match status" value="1"/>
</dbReference>
<feature type="DNA-binding region" description="OmpR/PhoB-type" evidence="9">
    <location>
        <begin position="130"/>
        <end position="229"/>
    </location>
</feature>
<evidence type="ECO:0000256" key="4">
    <source>
        <dbReference type="ARBA" id="ARBA00023015"/>
    </source>
</evidence>
<organism evidence="12 13">
    <name type="scientific">Alkalibaculum bacchi</name>
    <dbReference type="NCBI Taxonomy" id="645887"/>
    <lineage>
        <taxon>Bacteria</taxon>
        <taxon>Bacillati</taxon>
        <taxon>Bacillota</taxon>
        <taxon>Clostridia</taxon>
        <taxon>Eubacteriales</taxon>
        <taxon>Eubacteriaceae</taxon>
        <taxon>Alkalibaculum</taxon>
    </lineage>
</organism>
<evidence type="ECO:0000256" key="3">
    <source>
        <dbReference type="ARBA" id="ARBA00023012"/>
    </source>
</evidence>
<keyword evidence="13" id="KW-1185">Reference proteome</keyword>
<feature type="domain" description="Response regulatory" evidence="10">
    <location>
        <begin position="3"/>
        <end position="116"/>
    </location>
</feature>
<dbReference type="CDD" id="cd00383">
    <property type="entry name" value="trans_reg_C"/>
    <property type="match status" value="1"/>
</dbReference>
<dbReference type="Gene3D" id="3.40.50.2300">
    <property type="match status" value="1"/>
</dbReference>
<keyword evidence="6" id="KW-0804">Transcription</keyword>
<sequence>MMNILLVDDDFDICEIIKINLSSHYYNLHIANDGKEALSHLHNHHIDLVLLDIMLPDLDGVDFCGEIRKISNCPIIFISCIDDDNIVVKALEMGGDDYLVKPFNTNVLIARIEANLRRVEININKTDDSTLKKTFGNCIIDSSDHTVIKNGEQIYLSPLEFKILNFMIDNPNQILSLNQIYDNIWTTPSYGDVRTVKVHVSNIRKKIEDDPADPQYITTIRRIGYYFVLENKT</sequence>
<evidence type="ECO:0000256" key="5">
    <source>
        <dbReference type="ARBA" id="ARBA00023125"/>
    </source>
</evidence>
<feature type="modified residue" description="4-aspartylphosphate" evidence="8">
    <location>
        <position position="52"/>
    </location>
</feature>
<dbReference type="GO" id="GO:0005829">
    <property type="term" value="C:cytosol"/>
    <property type="evidence" value="ECO:0007669"/>
    <property type="project" value="TreeGrafter"/>
</dbReference>
<dbReference type="RefSeq" id="WP_113920590.1">
    <property type="nucleotide sequence ID" value="NZ_QNRX01000008.1"/>
</dbReference>
<dbReference type="Gene3D" id="1.10.10.10">
    <property type="entry name" value="Winged helix-like DNA-binding domain superfamily/Winged helix DNA-binding domain"/>
    <property type="match status" value="1"/>
</dbReference>